<evidence type="ECO:0000256" key="1">
    <source>
        <dbReference type="ARBA" id="ARBA00022485"/>
    </source>
</evidence>
<gene>
    <name evidence="8" type="ORF">K9D25_09815</name>
</gene>
<dbReference type="InterPro" id="IPR051460">
    <property type="entry name" value="HdrC_iron-sulfur_subunit"/>
</dbReference>
<dbReference type="InterPro" id="IPR017896">
    <property type="entry name" value="4Fe4S_Fe-S-bd"/>
</dbReference>
<dbReference type="SUPFAM" id="SSF46548">
    <property type="entry name" value="alpha-helical ferredoxin"/>
    <property type="match status" value="1"/>
</dbReference>
<feature type="transmembrane region" description="Helical" evidence="6">
    <location>
        <begin position="6"/>
        <end position="24"/>
    </location>
</feature>
<accession>A0A9E6ZZ01</accession>
<reference evidence="8" key="1">
    <citation type="submission" date="2021-09" db="EMBL/GenBank/DDBJ databases">
        <title>Network and meta-omics reveal the key degrader and cooperation patterns in an efficient 1,4-dioxane-degrading microbial community.</title>
        <authorList>
            <person name="Dai C."/>
        </authorList>
    </citation>
    <scope>NUCLEOTIDE SEQUENCE</scope>
    <source>
        <strain evidence="8">ZM13</strain>
    </source>
</reference>
<feature type="domain" description="4Fe-4S ferredoxin-type" evidence="7">
    <location>
        <begin position="307"/>
        <end position="338"/>
    </location>
</feature>
<dbReference type="AlphaFoldDB" id="A0A9E6ZZ01"/>
<dbReference type="GO" id="GO:0046872">
    <property type="term" value="F:metal ion binding"/>
    <property type="evidence" value="ECO:0007669"/>
    <property type="project" value="UniProtKB-KW"/>
</dbReference>
<keyword evidence="1" id="KW-0004">4Fe-4S</keyword>
<keyword evidence="3" id="KW-0560">Oxidoreductase</keyword>
<name>A0A9E6ZZ01_9HYPH</name>
<keyword evidence="6" id="KW-0812">Transmembrane</keyword>
<dbReference type="InterPro" id="IPR004017">
    <property type="entry name" value="Cys_rich_dom"/>
</dbReference>
<keyword evidence="5" id="KW-0411">Iron-sulfur</keyword>
<evidence type="ECO:0000256" key="3">
    <source>
        <dbReference type="ARBA" id="ARBA00023002"/>
    </source>
</evidence>
<dbReference type="GO" id="GO:0051539">
    <property type="term" value="F:4 iron, 4 sulfur cluster binding"/>
    <property type="evidence" value="ECO:0007669"/>
    <property type="project" value="UniProtKB-KW"/>
</dbReference>
<dbReference type="Gene3D" id="1.10.1060.10">
    <property type="entry name" value="Alpha-helical ferredoxin"/>
    <property type="match status" value="1"/>
</dbReference>
<dbReference type="RefSeq" id="WP_244450654.1">
    <property type="nucleotide sequence ID" value="NZ_CP083239.1"/>
</dbReference>
<dbReference type="PANTHER" id="PTHR43255">
    <property type="entry name" value="IRON-SULFUR-BINDING OXIDOREDUCTASE FADF-RELATED-RELATED"/>
    <property type="match status" value="1"/>
</dbReference>
<dbReference type="Pfam" id="PF02754">
    <property type="entry name" value="CCG"/>
    <property type="match status" value="2"/>
</dbReference>
<evidence type="ECO:0000259" key="7">
    <source>
        <dbReference type="PROSITE" id="PS51379"/>
    </source>
</evidence>
<evidence type="ECO:0000256" key="6">
    <source>
        <dbReference type="SAM" id="Phobius"/>
    </source>
</evidence>
<dbReference type="PROSITE" id="PS00198">
    <property type="entry name" value="4FE4S_FER_1"/>
    <property type="match status" value="2"/>
</dbReference>
<keyword evidence="2" id="KW-0479">Metal-binding</keyword>
<evidence type="ECO:0000313" key="9">
    <source>
        <dbReference type="Proteomes" id="UP000831684"/>
    </source>
</evidence>
<keyword evidence="6" id="KW-1133">Transmembrane helix</keyword>
<dbReference type="EMBL" id="CP083239">
    <property type="protein sequence ID" value="UOK72961.1"/>
    <property type="molecule type" value="Genomic_DNA"/>
</dbReference>
<evidence type="ECO:0000256" key="5">
    <source>
        <dbReference type="ARBA" id="ARBA00023014"/>
    </source>
</evidence>
<dbReference type="PANTHER" id="PTHR43255:SF1">
    <property type="entry name" value="IRON-SULFUR-BINDING OXIDOREDUCTASE FADF-RELATED"/>
    <property type="match status" value="1"/>
</dbReference>
<keyword evidence="6" id="KW-0472">Membrane</keyword>
<dbReference type="GO" id="GO:0016491">
    <property type="term" value="F:oxidoreductase activity"/>
    <property type="evidence" value="ECO:0007669"/>
    <property type="project" value="UniProtKB-KW"/>
</dbReference>
<dbReference type="GO" id="GO:0005886">
    <property type="term" value="C:plasma membrane"/>
    <property type="evidence" value="ECO:0007669"/>
    <property type="project" value="TreeGrafter"/>
</dbReference>
<dbReference type="InterPro" id="IPR021872">
    <property type="entry name" value="Csal_0991-like_N"/>
</dbReference>
<dbReference type="InterPro" id="IPR017900">
    <property type="entry name" value="4Fe4S_Fe_S_CS"/>
</dbReference>
<dbReference type="PROSITE" id="PS51379">
    <property type="entry name" value="4FE4S_FER_2"/>
    <property type="match status" value="2"/>
</dbReference>
<feature type="transmembrane region" description="Helical" evidence="6">
    <location>
        <begin position="137"/>
        <end position="156"/>
    </location>
</feature>
<protein>
    <submittedName>
        <fullName evidence="8">(Fe-S)-binding protein</fullName>
    </submittedName>
</protein>
<feature type="transmembrane region" description="Helical" evidence="6">
    <location>
        <begin position="96"/>
        <end position="116"/>
    </location>
</feature>
<dbReference type="Pfam" id="PF11982">
    <property type="entry name" value="DUF3483"/>
    <property type="match status" value="1"/>
</dbReference>
<keyword evidence="4" id="KW-0408">Iron</keyword>
<dbReference type="KEGG" id="apol:K9D25_09815"/>
<evidence type="ECO:0000256" key="2">
    <source>
        <dbReference type="ARBA" id="ARBA00022723"/>
    </source>
</evidence>
<organism evidence="8 9">
    <name type="scientific">Ancylobacter polymorphus</name>
    <dbReference type="NCBI Taxonomy" id="223390"/>
    <lineage>
        <taxon>Bacteria</taxon>
        <taxon>Pseudomonadati</taxon>
        <taxon>Pseudomonadota</taxon>
        <taxon>Alphaproteobacteria</taxon>
        <taxon>Hyphomicrobiales</taxon>
        <taxon>Xanthobacteraceae</taxon>
        <taxon>Ancylobacter</taxon>
    </lineage>
</organism>
<proteinExistence type="predicted"/>
<dbReference type="InterPro" id="IPR009051">
    <property type="entry name" value="Helical_ferredxn"/>
</dbReference>
<feature type="domain" description="4Fe-4S ferredoxin-type" evidence="7">
    <location>
        <begin position="233"/>
        <end position="263"/>
    </location>
</feature>
<dbReference type="Pfam" id="PF13183">
    <property type="entry name" value="Fer4_8"/>
    <property type="match status" value="1"/>
</dbReference>
<sequence>MTDLALLLSLTVLAMVAIAGALAVRRARAWRIGRAAKVDWVAGLLALPKRYLVDVHHVVGRDPYAARMHALAAGGLLAGSGLALLGLIPALGDNRLFWWLTALAFAAAFTGGAMVGRRRYPTKPARLSGGRFQLLPFLLAAYSGGGFLVALDASLGGALRPLGLLGLAFAALGGIGLALQIDRGPMRHAFAGAAHLVAHPRPGRFNGERATALAPLDLDAPRLGVAMPEDFAFNRLIGFDACIQCGRCEIACPAFAAGQPLNPKRLIQDLAASLQTGGTNAAYAGSPYPNARPVAGIGGPGLPIVGEAAMIHPDTLWSCTTCRACVEECPMMIEHVDAIVDLRRFQTLELGALPAKAAAPLMELRYADEPGGRPLNGRTDFAAGLTLPLMAQKGEAEILLWLGDGAYDLRYGRTLRALVTLLQKAGVDFAVLGEEERDCGDLARRLGDEAGFQRLARANIETLARYRFARILTADPHALHALRNEYRAFGGAYEVVHHTAFLDELAATGRLTLGALEATRVTYHDPCYLGRYNGEVDAPRRLLDRLGIARLEMERSGKRSMCCGGGGGAPVADIEGERRIPDIRMGQAAATGAGIVAVACPQCSAMLEGVTGERPAVHDIAELVLMAVEKAGTAPARSAQTHIAQVPA</sequence>
<feature type="transmembrane region" description="Helical" evidence="6">
    <location>
        <begin position="70"/>
        <end position="90"/>
    </location>
</feature>
<evidence type="ECO:0000313" key="8">
    <source>
        <dbReference type="EMBL" id="UOK72961.1"/>
    </source>
</evidence>
<evidence type="ECO:0000256" key="4">
    <source>
        <dbReference type="ARBA" id="ARBA00023004"/>
    </source>
</evidence>
<dbReference type="Proteomes" id="UP000831684">
    <property type="component" value="Chromosome"/>
</dbReference>